<keyword evidence="2" id="KW-1185">Reference proteome</keyword>
<reference evidence="1" key="1">
    <citation type="submission" date="2022-06" db="EMBL/GenBank/DDBJ databases">
        <title>Akkermansia biwalacus sp. nov., an anaerobic mucin-degrading bacterium isolated from human intestine.</title>
        <authorList>
            <person name="Kobayashi Y."/>
            <person name="Inoue S."/>
            <person name="Kawahara T."/>
            <person name="Kohda N."/>
        </authorList>
    </citation>
    <scope>NUCLEOTIDE SEQUENCE</scope>
    <source>
        <strain evidence="1">WON2089</strain>
    </source>
</reference>
<name>A0ABM7ZGY8_9BACT</name>
<evidence type="ECO:0008006" key="3">
    <source>
        <dbReference type="Google" id="ProtNLM"/>
    </source>
</evidence>
<evidence type="ECO:0000313" key="2">
    <source>
        <dbReference type="Proteomes" id="UP001062263"/>
    </source>
</evidence>
<dbReference type="Gene3D" id="2.180.10.10">
    <property type="entry name" value="RHS repeat-associated core"/>
    <property type="match status" value="2"/>
</dbReference>
<evidence type="ECO:0000313" key="1">
    <source>
        <dbReference type="EMBL" id="BDL43985.1"/>
    </source>
</evidence>
<dbReference type="Proteomes" id="UP001062263">
    <property type="component" value="Chromosome"/>
</dbReference>
<sequence length="394" mass="42498">MSGGNTGFMRSAAGWRLNISSEIREGETFVTLETIVTYTRDAAGRPLRTRRDTGAMTTAESIVCDQLGRPVVQTDLLGRVTTTAYSEDGLTTTVTTPAGATLVTELHADGSIMHEYGTGQREIHHSYDLDGNCLRETVYLADRSTILSQTLTNGFGQIVAQVTPSTSSFIYDRSEYNAEGQIVRTGRDTGSGADAVSMAPTLYEYDAFGNLVKQTLACDDEPSVLNSPVREYAYGVENTEDGVYTVTMQTRYNAEGQPLVSLQKQLVSELSSTLESKSVNIDERGLTSMEWIEYAENSKKIQKNVIPSSSVTAQVVSIDGFVPSQTDYTGIAIMKNRSFTATGMTLTTTDGRGNTTTAQTDIAGRTVRLIDAAGHATTTEYDDASGQPPSLPTP</sequence>
<accession>A0ABM7ZGY8</accession>
<dbReference type="EMBL" id="AP025943">
    <property type="protein sequence ID" value="BDL43985.1"/>
    <property type="molecule type" value="Genomic_DNA"/>
</dbReference>
<protein>
    <recommendedName>
        <fullName evidence="3">YD repeat-containing protein</fullName>
    </recommendedName>
</protein>
<gene>
    <name evidence="1" type="ORF">Abiwalacus_15590</name>
</gene>
<proteinExistence type="predicted"/>
<organism evidence="1 2">
    <name type="scientific">Akkermansia biwaensis</name>
    <dbReference type="NCBI Taxonomy" id="2946555"/>
    <lineage>
        <taxon>Bacteria</taxon>
        <taxon>Pseudomonadati</taxon>
        <taxon>Verrucomicrobiota</taxon>
        <taxon>Verrucomicrobiia</taxon>
        <taxon>Verrucomicrobiales</taxon>
        <taxon>Akkermansiaceae</taxon>
        <taxon>Akkermansia</taxon>
    </lineage>
</organism>